<dbReference type="SUPFAM" id="SSF53448">
    <property type="entry name" value="Nucleotide-diphospho-sugar transferases"/>
    <property type="match status" value="1"/>
</dbReference>
<evidence type="ECO:0000256" key="3">
    <source>
        <dbReference type="ARBA" id="ARBA00022989"/>
    </source>
</evidence>
<feature type="domain" description="Glycosyltransferase 2-like" evidence="6">
    <location>
        <begin position="20"/>
        <end position="137"/>
    </location>
</feature>
<evidence type="ECO:0000256" key="1">
    <source>
        <dbReference type="ARBA" id="ARBA00004141"/>
    </source>
</evidence>
<evidence type="ECO:0000313" key="9">
    <source>
        <dbReference type="Proteomes" id="UP000886751"/>
    </source>
</evidence>
<keyword evidence="4 5" id="KW-0472">Membrane</keyword>
<dbReference type="InterPro" id="IPR007267">
    <property type="entry name" value="GtrA_DPMS_TM"/>
</dbReference>
<dbReference type="GO" id="GO:0016020">
    <property type="term" value="C:membrane"/>
    <property type="evidence" value="ECO:0007669"/>
    <property type="project" value="UniProtKB-SubCell"/>
</dbReference>
<dbReference type="CDD" id="cd04179">
    <property type="entry name" value="DPM_DPG-synthase_like"/>
    <property type="match status" value="1"/>
</dbReference>
<evidence type="ECO:0000256" key="2">
    <source>
        <dbReference type="ARBA" id="ARBA00022692"/>
    </source>
</evidence>
<dbReference type="InterPro" id="IPR029044">
    <property type="entry name" value="Nucleotide-diphossugar_trans"/>
</dbReference>
<feature type="transmembrane region" description="Helical" evidence="5">
    <location>
        <begin position="228"/>
        <end position="254"/>
    </location>
</feature>
<evidence type="ECO:0000256" key="4">
    <source>
        <dbReference type="ARBA" id="ARBA00023136"/>
    </source>
</evidence>
<comment type="caution">
    <text evidence="8">The sequence shown here is derived from an EMBL/GenBank/DDBJ whole genome shotgun (WGS) entry which is preliminary data.</text>
</comment>
<evidence type="ECO:0000259" key="7">
    <source>
        <dbReference type="Pfam" id="PF04138"/>
    </source>
</evidence>
<keyword evidence="3 5" id="KW-1133">Transmembrane helix</keyword>
<keyword evidence="2 5" id="KW-0812">Transmembrane</keyword>
<evidence type="ECO:0000259" key="6">
    <source>
        <dbReference type="Pfam" id="PF00535"/>
    </source>
</evidence>
<organism evidence="8 9">
    <name type="scientific">Candidatus Gemmiger excrementipullorum</name>
    <dbReference type="NCBI Taxonomy" id="2838610"/>
    <lineage>
        <taxon>Bacteria</taxon>
        <taxon>Bacillati</taxon>
        <taxon>Bacillota</taxon>
        <taxon>Clostridia</taxon>
        <taxon>Eubacteriales</taxon>
        <taxon>Gemmiger</taxon>
    </lineage>
</organism>
<dbReference type="PANTHER" id="PTHR10859:SF114">
    <property type="entry name" value="DOLICHOL-PHOSPHATE MANNOSYLTRANSFERASE"/>
    <property type="match status" value="1"/>
</dbReference>
<dbReference type="Proteomes" id="UP000886751">
    <property type="component" value="Unassembled WGS sequence"/>
</dbReference>
<feature type="transmembrane region" description="Helical" evidence="5">
    <location>
        <begin position="301"/>
        <end position="322"/>
    </location>
</feature>
<gene>
    <name evidence="8" type="ORF">H9846_08665</name>
</gene>
<dbReference type="EMBL" id="DXEI01000128">
    <property type="protein sequence ID" value="HIX95513.1"/>
    <property type="molecule type" value="Genomic_DNA"/>
</dbReference>
<protein>
    <submittedName>
        <fullName evidence="8">Bifunctional glycosyltransferase family 2/GtrA family protein</fullName>
    </submittedName>
</protein>
<feature type="domain" description="GtrA/DPMS transmembrane" evidence="7">
    <location>
        <begin position="231"/>
        <end position="351"/>
    </location>
</feature>
<dbReference type="GO" id="GO:0000271">
    <property type="term" value="P:polysaccharide biosynthetic process"/>
    <property type="evidence" value="ECO:0007669"/>
    <property type="project" value="InterPro"/>
</dbReference>
<comment type="subcellular location">
    <subcellularLocation>
        <location evidence="1">Membrane</location>
        <topology evidence="1">Multi-pass membrane protein</topology>
    </subcellularLocation>
</comment>
<dbReference type="AlphaFoldDB" id="A0A9D2BVC7"/>
<proteinExistence type="predicted"/>
<reference evidence="8" key="1">
    <citation type="journal article" date="2021" name="PeerJ">
        <title>Extensive microbial diversity within the chicken gut microbiome revealed by metagenomics and culture.</title>
        <authorList>
            <person name="Gilroy R."/>
            <person name="Ravi A."/>
            <person name="Getino M."/>
            <person name="Pursley I."/>
            <person name="Horton D.L."/>
            <person name="Alikhan N.F."/>
            <person name="Baker D."/>
            <person name="Gharbi K."/>
            <person name="Hall N."/>
            <person name="Watson M."/>
            <person name="Adriaenssens E.M."/>
            <person name="Foster-Nyarko E."/>
            <person name="Jarju S."/>
            <person name="Secka A."/>
            <person name="Antonio M."/>
            <person name="Oren A."/>
            <person name="Chaudhuri R.R."/>
            <person name="La Ragione R."/>
            <person name="Hildebrand F."/>
            <person name="Pallen M.J."/>
        </authorList>
    </citation>
    <scope>NUCLEOTIDE SEQUENCE</scope>
    <source>
        <strain evidence="8">ChiHecec2B26-7398</strain>
    </source>
</reference>
<evidence type="ECO:0000313" key="8">
    <source>
        <dbReference type="EMBL" id="HIX95513.1"/>
    </source>
</evidence>
<name>A0A9D2BVC7_9FIRM</name>
<dbReference type="Pfam" id="PF00535">
    <property type="entry name" value="Glycos_transf_2"/>
    <property type="match status" value="1"/>
</dbReference>
<dbReference type="InterPro" id="IPR001173">
    <property type="entry name" value="Glyco_trans_2-like"/>
</dbReference>
<reference evidence="8" key="2">
    <citation type="submission" date="2021-04" db="EMBL/GenBank/DDBJ databases">
        <authorList>
            <person name="Gilroy R."/>
        </authorList>
    </citation>
    <scope>NUCLEOTIDE SEQUENCE</scope>
    <source>
        <strain evidence="8">ChiHecec2B26-7398</strain>
    </source>
</reference>
<sequence length="358" mass="39986">MAFDKKQIVIAIPALDPDQKLLDLLGRLRQSGYTHIILVNDGSAPEYDAIFCAAQQQYGCCVLHHCVNQGKGRALKTAFNEFLQNFADKAGVVTVDADGQHQIDDINACAASLWANRDKLTMGCRDFGSANVPLRSKFGNILTRHVFSALCGVKVSDTQTGLRAIPTALVRKFLATVGERFEYEMNMLIDCKQYGVQIVEVPIATVYLEENASSHFNPLLDSIRIYSVFFKFIASSLSSFVVDILFFTAFTALLKPVLPGLYILAATVLARLISSAVNYLLNKKTVFQDRGKNRYALPKYYTLAAVQMLCSAFFVTKLYSLVPLLNESVIKMLVDTVLFLLSFKVQQNWVFKGRKEER</sequence>
<dbReference type="Pfam" id="PF04138">
    <property type="entry name" value="GtrA_DPMS_TM"/>
    <property type="match status" value="1"/>
</dbReference>
<accession>A0A9D2BVC7</accession>
<dbReference type="GO" id="GO:0006487">
    <property type="term" value="P:protein N-linked glycosylation"/>
    <property type="evidence" value="ECO:0007669"/>
    <property type="project" value="TreeGrafter"/>
</dbReference>
<dbReference type="PANTHER" id="PTHR10859">
    <property type="entry name" value="GLYCOSYL TRANSFERASE"/>
    <property type="match status" value="1"/>
</dbReference>
<evidence type="ECO:0000256" key="5">
    <source>
        <dbReference type="SAM" id="Phobius"/>
    </source>
</evidence>
<dbReference type="Gene3D" id="3.90.550.10">
    <property type="entry name" value="Spore Coat Polysaccharide Biosynthesis Protein SpsA, Chain A"/>
    <property type="match status" value="1"/>
</dbReference>
<feature type="transmembrane region" description="Helical" evidence="5">
    <location>
        <begin position="260"/>
        <end position="281"/>
    </location>
</feature>